<accession>A0A6N6MRF6</accession>
<keyword evidence="2" id="KW-0238">DNA-binding</keyword>
<dbReference type="RefSeq" id="WP_150964334.1">
    <property type="nucleotide sequence ID" value="NZ_VZZJ01000011.1"/>
</dbReference>
<feature type="domain" description="HTH marR-type" evidence="4">
    <location>
        <begin position="8"/>
        <end position="143"/>
    </location>
</feature>
<dbReference type="InterPro" id="IPR036390">
    <property type="entry name" value="WH_DNA-bd_sf"/>
</dbReference>
<sequence length="154" mass="16174">MPQDAPDLPCLCTALRRASRSVTAAYDEALRPAGLRVTQFGLLRTLARTGPVAVTRLAAETDLDRSTMGRNLDPLERRGLVRLSVGRRDQRERVAALTEAGEAAIAAALPHWRAIQARLAEGRAATLADQAAAIAAEAAALAAQAQASAAPDQS</sequence>
<dbReference type="InterPro" id="IPR023187">
    <property type="entry name" value="Tscrpt_reg_MarR-type_CS"/>
</dbReference>
<dbReference type="Proteomes" id="UP000441523">
    <property type="component" value="Unassembled WGS sequence"/>
</dbReference>
<dbReference type="InterPro" id="IPR039422">
    <property type="entry name" value="MarR/SlyA-like"/>
</dbReference>
<dbReference type="SUPFAM" id="SSF46785">
    <property type="entry name" value="Winged helix' DNA-binding domain"/>
    <property type="match status" value="1"/>
</dbReference>
<evidence type="ECO:0000256" key="2">
    <source>
        <dbReference type="ARBA" id="ARBA00023125"/>
    </source>
</evidence>
<dbReference type="PROSITE" id="PS01117">
    <property type="entry name" value="HTH_MARR_1"/>
    <property type="match status" value="1"/>
</dbReference>
<evidence type="ECO:0000313" key="6">
    <source>
        <dbReference type="Proteomes" id="UP000441523"/>
    </source>
</evidence>
<dbReference type="AlphaFoldDB" id="A0A6N6MRF6"/>
<evidence type="ECO:0000259" key="4">
    <source>
        <dbReference type="PROSITE" id="PS50995"/>
    </source>
</evidence>
<name>A0A6N6MRF6_9HYPH</name>
<reference evidence="5 6" key="1">
    <citation type="submission" date="2019-09" db="EMBL/GenBank/DDBJ databases">
        <title>YIM 132548 draft genome.</title>
        <authorList>
            <person name="Jiang L."/>
        </authorList>
    </citation>
    <scope>NUCLEOTIDE SEQUENCE [LARGE SCALE GENOMIC DNA]</scope>
    <source>
        <strain evidence="5 6">YIM 132548</strain>
    </source>
</reference>
<evidence type="ECO:0000313" key="5">
    <source>
        <dbReference type="EMBL" id="KAB1072759.1"/>
    </source>
</evidence>
<dbReference type="Gene3D" id="1.10.10.10">
    <property type="entry name" value="Winged helix-like DNA-binding domain superfamily/Winged helix DNA-binding domain"/>
    <property type="match status" value="1"/>
</dbReference>
<dbReference type="InterPro" id="IPR036388">
    <property type="entry name" value="WH-like_DNA-bd_sf"/>
</dbReference>
<evidence type="ECO:0000256" key="3">
    <source>
        <dbReference type="ARBA" id="ARBA00023163"/>
    </source>
</evidence>
<dbReference type="PANTHER" id="PTHR33164">
    <property type="entry name" value="TRANSCRIPTIONAL REGULATOR, MARR FAMILY"/>
    <property type="match status" value="1"/>
</dbReference>
<protein>
    <submittedName>
        <fullName evidence="5">Winged helix-turn-helix transcriptional regulator</fullName>
    </submittedName>
</protein>
<dbReference type="GO" id="GO:0003677">
    <property type="term" value="F:DNA binding"/>
    <property type="evidence" value="ECO:0007669"/>
    <property type="project" value="UniProtKB-KW"/>
</dbReference>
<dbReference type="EMBL" id="VZZJ01000011">
    <property type="protein sequence ID" value="KAB1072759.1"/>
    <property type="molecule type" value="Genomic_DNA"/>
</dbReference>
<gene>
    <name evidence="5" type="ORF">F6X51_14220</name>
</gene>
<dbReference type="PROSITE" id="PS50995">
    <property type="entry name" value="HTH_MARR_2"/>
    <property type="match status" value="1"/>
</dbReference>
<keyword evidence="3" id="KW-0804">Transcription</keyword>
<keyword evidence="6" id="KW-1185">Reference proteome</keyword>
<dbReference type="InterPro" id="IPR000835">
    <property type="entry name" value="HTH_MarR-typ"/>
</dbReference>
<dbReference type="GO" id="GO:0003700">
    <property type="term" value="F:DNA-binding transcription factor activity"/>
    <property type="evidence" value="ECO:0007669"/>
    <property type="project" value="InterPro"/>
</dbReference>
<dbReference type="Pfam" id="PF12802">
    <property type="entry name" value="MarR_2"/>
    <property type="match status" value="1"/>
</dbReference>
<dbReference type="PANTHER" id="PTHR33164:SF105">
    <property type="entry name" value="TRANSCRIPTIONAL REPRESSOR PROTEIN-RELATED"/>
    <property type="match status" value="1"/>
</dbReference>
<evidence type="ECO:0000256" key="1">
    <source>
        <dbReference type="ARBA" id="ARBA00023015"/>
    </source>
</evidence>
<keyword evidence="1" id="KW-0805">Transcription regulation</keyword>
<dbReference type="GO" id="GO:0006950">
    <property type="term" value="P:response to stress"/>
    <property type="evidence" value="ECO:0007669"/>
    <property type="project" value="TreeGrafter"/>
</dbReference>
<comment type="caution">
    <text evidence="5">The sequence shown here is derived from an EMBL/GenBank/DDBJ whole genome shotgun (WGS) entry which is preliminary data.</text>
</comment>
<proteinExistence type="predicted"/>
<dbReference type="SMART" id="SM00347">
    <property type="entry name" value="HTH_MARR"/>
    <property type="match status" value="1"/>
</dbReference>
<organism evidence="5 6">
    <name type="scientific">Methylobacterium planeticum</name>
    <dbReference type="NCBI Taxonomy" id="2615211"/>
    <lineage>
        <taxon>Bacteria</taxon>
        <taxon>Pseudomonadati</taxon>
        <taxon>Pseudomonadota</taxon>
        <taxon>Alphaproteobacteria</taxon>
        <taxon>Hyphomicrobiales</taxon>
        <taxon>Methylobacteriaceae</taxon>
        <taxon>Methylobacterium</taxon>
    </lineage>
</organism>